<name>A0AAE6M420_LEUCA</name>
<dbReference type="AlphaFoldDB" id="A0AAE6M420"/>
<keyword evidence="2" id="KW-0812">Transmembrane</keyword>
<dbReference type="Proteomes" id="UP000321332">
    <property type="component" value="Chromosome"/>
</dbReference>
<dbReference type="EMBL" id="CP042374">
    <property type="protein sequence ID" value="QEA32826.1"/>
    <property type="molecule type" value="Genomic_DNA"/>
</dbReference>
<gene>
    <name evidence="3" type="ORF">FGL89_01075</name>
</gene>
<feature type="region of interest" description="Disordered" evidence="1">
    <location>
        <begin position="46"/>
        <end position="111"/>
    </location>
</feature>
<reference evidence="3 4" key="1">
    <citation type="submission" date="2019-06" db="EMBL/GenBank/DDBJ databases">
        <title>Genome analyses of bacteria isolated from kimchi.</title>
        <authorList>
            <person name="Lee S."/>
            <person name="Ahn S."/>
            <person name="Roh S."/>
        </authorList>
    </citation>
    <scope>NUCLEOTIDE SEQUENCE [LARGE SCALE GENOMIC DNA]</scope>
    <source>
        <strain evidence="3 4">CBA3620</strain>
    </source>
</reference>
<evidence type="ECO:0000313" key="4">
    <source>
        <dbReference type="Proteomes" id="UP000321332"/>
    </source>
</evidence>
<sequence>MTSPNENQRPRFYQKKHPIRNFFIALTVIIIIALGVFIYVGYSSSAKPSEPISEKKVTNRTVDETVESNGASSNSESSSDASTSSSKSSSSSSSSVDSKKKDSIQESAQLKGKKISEAIAWAKAHGRYYSWSITSGGNDAVVTSVTDDGSHINFIASAQ</sequence>
<dbReference type="GeneID" id="61186313"/>
<evidence type="ECO:0000313" key="3">
    <source>
        <dbReference type="EMBL" id="QEA32826.1"/>
    </source>
</evidence>
<evidence type="ECO:0000256" key="2">
    <source>
        <dbReference type="SAM" id="Phobius"/>
    </source>
</evidence>
<accession>A0AAE6M420</accession>
<keyword evidence="2" id="KW-1133">Transmembrane helix</keyword>
<keyword evidence="2" id="KW-0472">Membrane</keyword>
<feature type="compositionally biased region" description="Low complexity" evidence="1">
    <location>
        <begin position="72"/>
        <end position="96"/>
    </location>
</feature>
<dbReference type="RefSeq" id="WP_014974257.1">
    <property type="nucleotide sequence ID" value="NZ_CP042374.1"/>
</dbReference>
<feature type="compositionally biased region" description="Basic and acidic residues" evidence="1">
    <location>
        <begin position="52"/>
        <end position="63"/>
    </location>
</feature>
<protein>
    <submittedName>
        <fullName evidence="3">Uncharacterized protein</fullName>
    </submittedName>
</protein>
<proteinExistence type="predicted"/>
<feature type="transmembrane region" description="Helical" evidence="2">
    <location>
        <begin position="21"/>
        <end position="42"/>
    </location>
</feature>
<evidence type="ECO:0000256" key="1">
    <source>
        <dbReference type="SAM" id="MobiDB-lite"/>
    </source>
</evidence>
<organism evidence="3 4">
    <name type="scientific">Leuconostoc carnosum</name>
    <dbReference type="NCBI Taxonomy" id="1252"/>
    <lineage>
        <taxon>Bacteria</taxon>
        <taxon>Bacillati</taxon>
        <taxon>Bacillota</taxon>
        <taxon>Bacilli</taxon>
        <taxon>Lactobacillales</taxon>
        <taxon>Lactobacillaceae</taxon>
        <taxon>Leuconostoc</taxon>
    </lineage>
</organism>
<dbReference type="OMA" id="RYYSWSI"/>